<comment type="caution">
    <text evidence="1">The sequence shown here is derived from an EMBL/GenBank/DDBJ whole genome shotgun (WGS) entry which is preliminary data.</text>
</comment>
<sequence>MELKFDLRSPDRDAVQKTLENLQDAPKDDVDDFMRYILNGNRNALQSFIKGAVNNPKTWWIGLFSLQMQAGLFGSRLNRMANSNAGILVSMAIYFDPPLANKIDPPFIV</sequence>
<evidence type="ECO:0000313" key="1">
    <source>
        <dbReference type="EMBL" id="GGY86287.1"/>
    </source>
</evidence>
<accession>A0ABQ3B9X8</accession>
<dbReference type="EMBL" id="BMXV01000012">
    <property type="protein sequence ID" value="GGY86287.1"/>
    <property type="molecule type" value="Genomic_DNA"/>
</dbReference>
<proteinExistence type="predicted"/>
<keyword evidence="2" id="KW-1185">Reference proteome</keyword>
<reference evidence="2" key="1">
    <citation type="journal article" date="2019" name="Int. J. Syst. Evol. Microbiol.">
        <title>The Global Catalogue of Microorganisms (GCM) 10K type strain sequencing project: providing services to taxonomists for standard genome sequencing and annotation.</title>
        <authorList>
            <consortium name="The Broad Institute Genomics Platform"/>
            <consortium name="The Broad Institute Genome Sequencing Center for Infectious Disease"/>
            <person name="Wu L."/>
            <person name="Ma J."/>
        </authorList>
    </citation>
    <scope>NUCLEOTIDE SEQUENCE [LARGE SCALE GENOMIC DNA]</scope>
    <source>
        <strain evidence="2">KCTC 22280</strain>
    </source>
</reference>
<gene>
    <name evidence="1" type="ORF">GCM10007071_37200</name>
</gene>
<protein>
    <submittedName>
        <fullName evidence="1">Uncharacterized protein</fullName>
    </submittedName>
</protein>
<name>A0ABQ3B9X8_9GAMM</name>
<evidence type="ECO:0000313" key="2">
    <source>
        <dbReference type="Proteomes" id="UP000601597"/>
    </source>
</evidence>
<dbReference type="RefSeq" id="WP_189578622.1">
    <property type="nucleotide sequence ID" value="NZ_BMXV01000012.1"/>
</dbReference>
<organism evidence="1 2">
    <name type="scientific">Marinobacter zhanjiangensis</name>
    <dbReference type="NCBI Taxonomy" id="578215"/>
    <lineage>
        <taxon>Bacteria</taxon>
        <taxon>Pseudomonadati</taxon>
        <taxon>Pseudomonadota</taxon>
        <taxon>Gammaproteobacteria</taxon>
        <taxon>Pseudomonadales</taxon>
        <taxon>Marinobacteraceae</taxon>
        <taxon>Marinobacter</taxon>
    </lineage>
</organism>
<dbReference type="Proteomes" id="UP000601597">
    <property type="component" value="Unassembled WGS sequence"/>
</dbReference>